<keyword evidence="2" id="KW-1185">Reference proteome</keyword>
<dbReference type="AlphaFoldDB" id="A0AAD1VRT1"/>
<reference evidence="1" key="1">
    <citation type="submission" date="2022-03" db="EMBL/GenBank/DDBJ databases">
        <authorList>
            <person name="Alioto T."/>
            <person name="Alioto T."/>
            <person name="Gomez Garrido J."/>
        </authorList>
    </citation>
    <scope>NUCLEOTIDE SEQUENCE</scope>
</reference>
<sequence>KVPKDVIVKFHYFAHKEQQENLPRSLTLTNTVFADLPAATMARRKTFITITKTLGNNNVSFKWGYPTKLLIWRQGKTHMVNDPAEGMKSLIEW</sequence>
<evidence type="ECO:0000313" key="2">
    <source>
        <dbReference type="Proteomes" id="UP001295444"/>
    </source>
</evidence>
<proteinExistence type="predicted"/>
<gene>
    <name evidence="1" type="ORF">PECUL_23A044158</name>
</gene>
<dbReference type="Gene3D" id="3.30.250.20">
    <property type="entry name" value="L1 transposable element, C-terminal domain"/>
    <property type="match status" value="1"/>
</dbReference>
<feature type="non-terminal residue" evidence="1">
    <location>
        <position position="93"/>
    </location>
</feature>
<evidence type="ECO:0000313" key="1">
    <source>
        <dbReference type="EMBL" id="CAH2225865.1"/>
    </source>
</evidence>
<accession>A0AAD1VRT1</accession>
<dbReference type="Proteomes" id="UP001295444">
    <property type="component" value="Chromosome 01"/>
</dbReference>
<name>A0AAD1VRT1_PELCU</name>
<feature type="non-terminal residue" evidence="1">
    <location>
        <position position="1"/>
    </location>
</feature>
<dbReference type="EMBL" id="OW240912">
    <property type="protein sequence ID" value="CAH2225865.1"/>
    <property type="molecule type" value="Genomic_DNA"/>
</dbReference>
<dbReference type="InterPro" id="IPR042566">
    <property type="entry name" value="L1_C"/>
</dbReference>
<protein>
    <submittedName>
        <fullName evidence="1">Uncharacterized protein</fullName>
    </submittedName>
</protein>
<organism evidence="1 2">
    <name type="scientific">Pelobates cultripes</name>
    <name type="common">Western spadefoot toad</name>
    <dbReference type="NCBI Taxonomy" id="61616"/>
    <lineage>
        <taxon>Eukaryota</taxon>
        <taxon>Metazoa</taxon>
        <taxon>Chordata</taxon>
        <taxon>Craniata</taxon>
        <taxon>Vertebrata</taxon>
        <taxon>Euteleostomi</taxon>
        <taxon>Amphibia</taxon>
        <taxon>Batrachia</taxon>
        <taxon>Anura</taxon>
        <taxon>Pelobatoidea</taxon>
        <taxon>Pelobatidae</taxon>
        <taxon>Pelobates</taxon>
    </lineage>
</organism>